<dbReference type="PANTHER" id="PTHR15682:SF2">
    <property type="entry name" value="UNHEALTHY RIBOSOME BIOGENESIS PROTEIN 2 HOMOLOG"/>
    <property type="match status" value="1"/>
</dbReference>
<feature type="region of interest" description="Disordered" evidence="1">
    <location>
        <begin position="137"/>
        <end position="180"/>
    </location>
</feature>
<dbReference type="EMBL" id="JAGMVJ010000013">
    <property type="protein sequence ID" value="KAH7083620.1"/>
    <property type="molecule type" value="Genomic_DNA"/>
</dbReference>
<dbReference type="GO" id="GO:0005730">
    <property type="term" value="C:nucleolus"/>
    <property type="evidence" value="ECO:0007669"/>
    <property type="project" value="TreeGrafter"/>
</dbReference>
<dbReference type="InterPro" id="IPR052609">
    <property type="entry name" value="Ribosome_Biogenesis_Reg"/>
</dbReference>
<dbReference type="PANTHER" id="PTHR15682">
    <property type="entry name" value="UNHEALTHY RIBOSOME BIOGENESIS PROTEIN 2 HOMOLOG"/>
    <property type="match status" value="1"/>
</dbReference>
<name>A0A8K0R0N7_9PLEO</name>
<feature type="region of interest" description="Disordered" evidence="1">
    <location>
        <begin position="1"/>
        <end position="24"/>
    </location>
</feature>
<comment type="caution">
    <text evidence="3">The sequence shown here is derived from an EMBL/GenBank/DDBJ whole genome shotgun (WGS) entry which is preliminary data.</text>
</comment>
<dbReference type="Pfam" id="PF10441">
    <property type="entry name" value="Urb2"/>
    <property type="match status" value="1"/>
</dbReference>
<keyword evidence="4" id="KW-1185">Reference proteome</keyword>
<protein>
    <submittedName>
        <fullName evidence="3">Urb2/Npa2 family-domain-containing protein</fullName>
    </submittedName>
</protein>
<proteinExistence type="predicted"/>
<accession>A0A8K0R0N7</accession>
<evidence type="ECO:0000259" key="2">
    <source>
        <dbReference type="Pfam" id="PF10441"/>
    </source>
</evidence>
<evidence type="ECO:0000256" key="1">
    <source>
        <dbReference type="SAM" id="MobiDB-lite"/>
    </source>
</evidence>
<evidence type="ECO:0000313" key="4">
    <source>
        <dbReference type="Proteomes" id="UP000813461"/>
    </source>
</evidence>
<feature type="region of interest" description="Disordered" evidence="1">
    <location>
        <begin position="1396"/>
        <end position="1415"/>
    </location>
</feature>
<dbReference type="Proteomes" id="UP000813461">
    <property type="component" value="Unassembled WGS sequence"/>
</dbReference>
<dbReference type="GO" id="GO:0042254">
    <property type="term" value="P:ribosome biogenesis"/>
    <property type="evidence" value="ECO:0007669"/>
    <property type="project" value="TreeGrafter"/>
</dbReference>
<dbReference type="InterPro" id="IPR018849">
    <property type="entry name" value="Urb2/Npa2_C"/>
</dbReference>
<gene>
    <name evidence="3" type="ORF">FB567DRAFT_88392</name>
</gene>
<reference evidence="3" key="1">
    <citation type="journal article" date="2021" name="Nat. Commun.">
        <title>Genetic determinants of endophytism in the Arabidopsis root mycobiome.</title>
        <authorList>
            <person name="Mesny F."/>
            <person name="Miyauchi S."/>
            <person name="Thiergart T."/>
            <person name="Pickel B."/>
            <person name="Atanasova L."/>
            <person name="Karlsson M."/>
            <person name="Huettel B."/>
            <person name="Barry K.W."/>
            <person name="Haridas S."/>
            <person name="Chen C."/>
            <person name="Bauer D."/>
            <person name="Andreopoulos W."/>
            <person name="Pangilinan J."/>
            <person name="LaButti K."/>
            <person name="Riley R."/>
            <person name="Lipzen A."/>
            <person name="Clum A."/>
            <person name="Drula E."/>
            <person name="Henrissat B."/>
            <person name="Kohler A."/>
            <person name="Grigoriev I.V."/>
            <person name="Martin F.M."/>
            <person name="Hacquard S."/>
        </authorList>
    </citation>
    <scope>NUCLEOTIDE SEQUENCE</scope>
    <source>
        <strain evidence="3">MPI-SDFR-AT-0120</strain>
    </source>
</reference>
<feature type="domain" description="Nucleolar 27S pre-rRNA processing Urb2/Npa2 C-terminal" evidence="2">
    <location>
        <begin position="1266"/>
        <end position="1493"/>
    </location>
</feature>
<sequence length="1507" mass="166521">MPRHDHMAPMMPPAREHPAPTRPRLQSVSLDFTGLDEQIRETARIIRLPDHWATLDDGAGSTQSLHHVIRARAEWVLRWVLDRLKDDTAAGSDARGNTLAWQLLRCMIQLLPASRSAPHLRDAAFTTILERALAELPTHHHTHQRDASESSDSLPEDSAASRKRKRGTTEPAASKRPARASPDPVVLFRAIGNVLRSITHLSAASRSTHDKSQAELMSMVLRTESAQASRVLRLWLAAVHTLLLQAPAPPPQLRDAPSLVDLSAVLELWHLRIIDSADATGVSSEEFSTECLVPTLQLGEALVDMSFATQDETLITVLNKTTQVLDKLLTSHVLAPSRAAFSVEDTGEPIETGLRHRQATALSNNLAPLRAELLQAMQIEDTGEAVPAHLLSSFKAVAHLLDLAIRASPSRNPKARLAERAWIQAVFVSLAECAGCSLQSAPEFGTSVMASEALQTALAVLKMHNISISSAVLLDLFWYHCGADLTRQSGSVMQWALVAALIELDASIFVTEPRSASTDAGQRPSDVAKFIFDQISVIDFDGNGITKEVPKQREPSTDVVRMGLGPEAVRKVILGRILLPMISAFSRNRNLIGYIRRWDDQLAKSYTAEGQKALRERTSSVWEDRMLATALTQLVEMFLTPDQLAHLLKAHAKRLDDLDTVLAAKELDSVNVRKSATYHKACSSAVVISVILESIRSDDITNALKPELHSLFSSYATRVRDDQLSSYTRLVTSWFTLCQLVNKLWPVEVHSSLQLQQMLLHPLMEQASKDMSTDRQGTNGRRIDSPTRAAAMLFLLDACHHLQTVKGSEEQIRNSVRKIVKSLSLSRLEASEHAKMVNIFCTDYAQLLGLLEADAARSSLVAMLSRLSRLSSLDEGDSPGSLSQAIFGCESVTLQNVYATALSDTLGQREDVGLRDLVVRSFNDMQPTALSRERREVILDRLTELLCTGSSGSACLMSVMLRFMQIPNATAKISTDGSVFFEIGDQLQRDGATSRPSLQQFRLLCQVTLAHIISNQSQAQSRAFLGDFQRKLHGLTKSTSKVSATALAILRATLLEQKDAQLLSTKHYLTVLKQCLTDDGPDNEGNACLEDVLEAFSELPTAILEDATLFKTTATWLKAWINDNADLESYVTSRRQVSVEVANYVAQLHSIVAKYRIYPNIEWLIALTIRLAHESLANEVKRATLANLTATFRFMDTAEKLQLVPLLTVVPEPADQTTSYRILRRLISTIPNTVPKTLDSKPKEFEILPKLCNLLIEVSESSEFNALMDCIDAFLNDKSSLTSQHSAECVLSVLVKLTSRTSPALEPSHAPHIFARICETSRLVLLVHRNRLGGRSHLILPLLQGLLNCLFMPTSARSGVLPVWLRSRVLTHTSCLSAASASQYTRLLGTLCNPPQSSIAKPHQKSRKSKDLNDPVKAARERTSHFLYPLLASFCRLHLSARLEPTIRVKLMPGIWNVMGTAGLHKEELDAMFAGLGRSEKDVWRSIWSEWESLHGRRESLGFGGDA</sequence>
<organism evidence="3 4">
    <name type="scientific">Paraphoma chrysanthemicola</name>
    <dbReference type="NCBI Taxonomy" id="798071"/>
    <lineage>
        <taxon>Eukaryota</taxon>
        <taxon>Fungi</taxon>
        <taxon>Dikarya</taxon>
        <taxon>Ascomycota</taxon>
        <taxon>Pezizomycotina</taxon>
        <taxon>Dothideomycetes</taxon>
        <taxon>Pleosporomycetidae</taxon>
        <taxon>Pleosporales</taxon>
        <taxon>Pleosporineae</taxon>
        <taxon>Phaeosphaeriaceae</taxon>
        <taxon>Paraphoma</taxon>
    </lineage>
</organism>
<dbReference type="OrthoDB" id="160374at2759"/>
<feature type="compositionally biased region" description="Low complexity" evidence="1">
    <location>
        <begin position="171"/>
        <end position="180"/>
    </location>
</feature>
<evidence type="ECO:0000313" key="3">
    <source>
        <dbReference type="EMBL" id="KAH7083620.1"/>
    </source>
</evidence>